<dbReference type="InterPro" id="IPR032675">
    <property type="entry name" value="LRR_dom_sf"/>
</dbReference>
<keyword evidence="2" id="KW-1185">Reference proteome</keyword>
<protein>
    <recommendedName>
        <fullName evidence="3">F-box domain-containing protein</fullName>
    </recommendedName>
</protein>
<reference evidence="1 2" key="1">
    <citation type="submission" date="2014-04" db="EMBL/GenBank/DDBJ databases">
        <authorList>
            <consortium name="DOE Joint Genome Institute"/>
            <person name="Kuo A."/>
            <person name="Gay G."/>
            <person name="Dore J."/>
            <person name="Kohler A."/>
            <person name="Nagy L.G."/>
            <person name="Floudas D."/>
            <person name="Copeland A."/>
            <person name="Barry K.W."/>
            <person name="Cichocki N."/>
            <person name="Veneault-Fourrey C."/>
            <person name="LaButti K."/>
            <person name="Lindquist E.A."/>
            <person name="Lipzen A."/>
            <person name="Lundell T."/>
            <person name="Morin E."/>
            <person name="Murat C."/>
            <person name="Sun H."/>
            <person name="Tunlid A."/>
            <person name="Henrissat B."/>
            <person name="Grigoriev I.V."/>
            <person name="Hibbett D.S."/>
            <person name="Martin F."/>
            <person name="Nordberg H.P."/>
            <person name="Cantor M.N."/>
            <person name="Hua S.X."/>
        </authorList>
    </citation>
    <scope>NUCLEOTIDE SEQUENCE [LARGE SCALE GENOMIC DNA]</scope>
    <source>
        <strain evidence="2">h7</strain>
    </source>
</reference>
<dbReference type="OrthoDB" id="2986625at2759"/>
<accession>A0A0C2YTK3</accession>
<evidence type="ECO:0008006" key="3">
    <source>
        <dbReference type="Google" id="ProtNLM"/>
    </source>
</evidence>
<organism evidence="1 2">
    <name type="scientific">Hebeloma cylindrosporum</name>
    <dbReference type="NCBI Taxonomy" id="76867"/>
    <lineage>
        <taxon>Eukaryota</taxon>
        <taxon>Fungi</taxon>
        <taxon>Dikarya</taxon>
        <taxon>Basidiomycota</taxon>
        <taxon>Agaricomycotina</taxon>
        <taxon>Agaricomycetes</taxon>
        <taxon>Agaricomycetidae</taxon>
        <taxon>Agaricales</taxon>
        <taxon>Agaricineae</taxon>
        <taxon>Hymenogastraceae</taxon>
        <taxon>Hebeloma</taxon>
    </lineage>
</organism>
<dbReference type="EMBL" id="KN831774">
    <property type="protein sequence ID" value="KIM44342.1"/>
    <property type="molecule type" value="Genomic_DNA"/>
</dbReference>
<gene>
    <name evidence="1" type="ORF">M413DRAFT_443343</name>
</gene>
<dbReference type="AlphaFoldDB" id="A0A0C2YTK3"/>
<reference evidence="2" key="2">
    <citation type="submission" date="2015-01" db="EMBL/GenBank/DDBJ databases">
        <title>Evolutionary Origins and Diversification of the Mycorrhizal Mutualists.</title>
        <authorList>
            <consortium name="DOE Joint Genome Institute"/>
            <consortium name="Mycorrhizal Genomics Consortium"/>
            <person name="Kohler A."/>
            <person name="Kuo A."/>
            <person name="Nagy L.G."/>
            <person name="Floudas D."/>
            <person name="Copeland A."/>
            <person name="Barry K.W."/>
            <person name="Cichocki N."/>
            <person name="Veneault-Fourrey C."/>
            <person name="LaButti K."/>
            <person name="Lindquist E.A."/>
            <person name="Lipzen A."/>
            <person name="Lundell T."/>
            <person name="Morin E."/>
            <person name="Murat C."/>
            <person name="Riley R."/>
            <person name="Ohm R."/>
            <person name="Sun H."/>
            <person name="Tunlid A."/>
            <person name="Henrissat B."/>
            <person name="Grigoriev I.V."/>
            <person name="Hibbett D.S."/>
            <person name="Martin F."/>
        </authorList>
    </citation>
    <scope>NUCLEOTIDE SEQUENCE [LARGE SCALE GENOMIC DNA]</scope>
    <source>
        <strain evidence="2">h7</strain>
    </source>
</reference>
<dbReference type="Gene3D" id="3.80.10.10">
    <property type="entry name" value="Ribonuclease Inhibitor"/>
    <property type="match status" value="1"/>
</dbReference>
<proteinExistence type="predicted"/>
<dbReference type="SUPFAM" id="SSF52047">
    <property type="entry name" value="RNI-like"/>
    <property type="match status" value="1"/>
</dbReference>
<name>A0A0C2YTK3_HEBCY</name>
<dbReference type="Proteomes" id="UP000053424">
    <property type="component" value="Unassembled WGS sequence"/>
</dbReference>
<dbReference type="HOGENOM" id="CLU_024210_0_0_1"/>
<evidence type="ECO:0000313" key="1">
    <source>
        <dbReference type="EMBL" id="KIM44342.1"/>
    </source>
</evidence>
<sequence length="487" mass="54925">MPEHKQSPLLSLAPELMQVITDELTVDAGKNLRLTCKHLGEFLNIRLFRDLTSSFSKDNFEIVLSKVRILATKDCHAACSGTRTLKINSLSPAYDPGYRDAPAGWIEPEDPPEATAAEEVLKGYLFKAIAPLKGVQSVVWKPSYKDGEWAQREVMNALKTLPELRALDLQTAHLRFALPLHDLSGLQEVYICDINEERTAEVFDNFAKLVARSPRITFMDITSCWRFSSDGSPILHRILKHYPKGSSRLRLRHLSLKFCIALKFSKIYLEELSLNIVVPSFLEYLASYSGLKKLRLISGCSDLQSDSMAREFFSTSFINHIQSLESLRISALYEGSWCFGPWNEAIVSRCTKLKTFEMAIVSSHLFPSEESGVERNVVELLIDTVSNSMLQLESLSISVATFEYLRRATSENPAMQWHFPCPVGDIISSAHKYKVLPTCHRLPMLTAIGHSRKRPLVPIGPDEDGPLRYLETTTSSKDDTLDFDSIY</sequence>
<evidence type="ECO:0000313" key="2">
    <source>
        <dbReference type="Proteomes" id="UP000053424"/>
    </source>
</evidence>